<protein>
    <recommendedName>
        <fullName evidence="3">C3H1-type domain-containing protein</fullName>
    </recommendedName>
</protein>
<dbReference type="InterPro" id="IPR000571">
    <property type="entry name" value="Znf_CCCH"/>
</dbReference>
<sequence length="1050" mass="112414">MNRFKWTKEDADNLDFLESCSKSDKFEVKGVTLTNTTTAQQKPSLRNICSQSVIPLHQVTTDSHAKASMQAPWHKRWVNPRQQAAQKFNSSHTLHTPGDQSVSGRLSPGNQALTQTRLPAPQLSFNSLHPTKSSNASLKNRPISSRNEPPTIFAAFASRSNPESKQAPIILQRPEPGTLGQQSSKQQRKRVWLAADHSTKAGGPFAGGSVSVGTVVGSGITGSSPTGAGTGTSYVGVGAAVAAVGAGTGTSSGAGAGAGTSYVGAEAATATRGTLTPSKTLSNTASLKRFSRQVSAAAGVNITMTSSPGSSAIPSEVRTLERSPARQFAGLCVSPADYTIQQSRQQTEPAAAAAASKTQATASPAAQLYIKKRPYKLVRPGFKSPRLHVLHSPRTTALSRKPAVVLDHNAGSRRGGRNRSLTWRASKQETLLSRALGKNTGSTMEQAVTTAVIGPGIVQPSAAVIGCLSFDSAAARGDNGIPTAPPLTAGRKGYQVLYQRVGNRLVRSGLKPLRKGRNITLIRGSQMTHTENKEQSDDMASGKLLSTLQAPRMGARSMHLNFQSTFSGLPASKVSDAVPLVSVDACITRRSPLDVVKCNSRASTVAATLVAAARARAAAVYRRSFSPNLFSRSTVWRRQMTPPSATSTLQATGRRRHGSLHTTPPLHRIMKQIVKNNKWSLQSMAVVFPAGTNKLSAADRHVNLNTKMLKEHHRRWVKHPASNKRQRYRMQHQQHDCHQLVRMGSRMYRVLGRGAGSSSTGGRGARNLQAVSSKGPYSSLHTWSLSAASSPRLLSRAAGIRRLSVAALARTRALAAARSAGAAPSPRPAAAAGSRLWYRHPALSGRPVVRRDEKKAARALGHCLTYCRTGSCEKWVAGLCERVHDSSKVNVCSSWLQGSCEMKAGSQCKLQHKVVKDLMPVCSFYLEGLCSKDDCPYLHINYSPDTLICRPFLNGYCPRGAECPRQHLTRRMVKSSHDGRTKVIKDGASEDNKGKEGGLLGGKQVLKRMITKASTSHYIAGGDKWVAGRVAKRVRTMGLGLAAAVQLKPA</sequence>
<dbReference type="PANTHER" id="PTHR46156">
    <property type="entry name" value="CCCH ZINGC FINGER"/>
    <property type="match status" value="1"/>
</dbReference>
<dbReference type="AlphaFoldDB" id="A0A250XM74"/>
<gene>
    <name evidence="4" type="ORF">CEUSTIGMA_g11607.t1</name>
</gene>
<dbReference type="OrthoDB" id="3247158at2759"/>
<organism evidence="4 5">
    <name type="scientific">Chlamydomonas eustigma</name>
    <dbReference type="NCBI Taxonomy" id="1157962"/>
    <lineage>
        <taxon>Eukaryota</taxon>
        <taxon>Viridiplantae</taxon>
        <taxon>Chlorophyta</taxon>
        <taxon>core chlorophytes</taxon>
        <taxon>Chlorophyceae</taxon>
        <taxon>CS clade</taxon>
        <taxon>Chlamydomonadales</taxon>
        <taxon>Chlamydomonadaceae</taxon>
        <taxon>Chlamydomonas</taxon>
    </lineage>
</organism>
<dbReference type="PROSITE" id="PS50103">
    <property type="entry name" value="ZF_C3H1"/>
    <property type="match status" value="2"/>
</dbReference>
<feature type="zinc finger region" description="C3H1-type" evidence="1">
    <location>
        <begin position="943"/>
        <end position="970"/>
    </location>
</feature>
<reference evidence="4 5" key="1">
    <citation type="submission" date="2017-08" db="EMBL/GenBank/DDBJ databases">
        <title>Acidophilic green algal genome provides insights into adaptation to an acidic environment.</title>
        <authorList>
            <person name="Hirooka S."/>
            <person name="Hirose Y."/>
            <person name="Kanesaki Y."/>
            <person name="Higuchi S."/>
            <person name="Fujiwara T."/>
            <person name="Onuma R."/>
            <person name="Era A."/>
            <person name="Ohbayashi R."/>
            <person name="Uzuka A."/>
            <person name="Nozaki H."/>
            <person name="Yoshikawa H."/>
            <person name="Miyagishima S.Y."/>
        </authorList>
    </citation>
    <scope>NUCLEOTIDE SEQUENCE [LARGE SCALE GENOMIC DNA]</scope>
    <source>
        <strain evidence="4 5">NIES-2499</strain>
    </source>
</reference>
<evidence type="ECO:0000259" key="3">
    <source>
        <dbReference type="PROSITE" id="PS50103"/>
    </source>
</evidence>
<dbReference type="GO" id="GO:0005634">
    <property type="term" value="C:nucleus"/>
    <property type="evidence" value="ECO:0007669"/>
    <property type="project" value="TreeGrafter"/>
</dbReference>
<accession>A0A250XM74</accession>
<proteinExistence type="predicted"/>
<comment type="caution">
    <text evidence="4">The sequence shown here is derived from an EMBL/GenBank/DDBJ whole genome shotgun (WGS) entry which is preliminary data.</text>
</comment>
<keyword evidence="5" id="KW-1185">Reference proteome</keyword>
<dbReference type="Gene3D" id="4.10.1000.10">
    <property type="entry name" value="Zinc finger, CCCH-type"/>
    <property type="match status" value="1"/>
</dbReference>
<name>A0A250XM74_9CHLO</name>
<dbReference type="GO" id="GO:0008270">
    <property type="term" value="F:zinc ion binding"/>
    <property type="evidence" value="ECO:0007669"/>
    <property type="project" value="UniProtKB-KW"/>
</dbReference>
<keyword evidence="1" id="KW-0479">Metal-binding</keyword>
<evidence type="ECO:0000256" key="2">
    <source>
        <dbReference type="SAM" id="MobiDB-lite"/>
    </source>
</evidence>
<keyword evidence="1" id="KW-0863">Zinc-finger</keyword>
<feature type="region of interest" description="Disordered" evidence="2">
    <location>
        <begin position="640"/>
        <end position="662"/>
    </location>
</feature>
<feature type="region of interest" description="Disordered" evidence="2">
    <location>
        <begin position="974"/>
        <end position="997"/>
    </location>
</feature>
<dbReference type="Proteomes" id="UP000232323">
    <property type="component" value="Unassembled WGS sequence"/>
</dbReference>
<feature type="zinc finger region" description="C3H1-type" evidence="1">
    <location>
        <begin position="916"/>
        <end position="942"/>
    </location>
</feature>
<feature type="domain" description="C3H1-type" evidence="3">
    <location>
        <begin position="916"/>
        <end position="942"/>
    </location>
</feature>
<keyword evidence="1" id="KW-0862">Zinc</keyword>
<feature type="compositionally biased region" description="Polar residues" evidence="2">
    <location>
        <begin position="640"/>
        <end position="651"/>
    </location>
</feature>
<evidence type="ECO:0000313" key="5">
    <source>
        <dbReference type="Proteomes" id="UP000232323"/>
    </source>
</evidence>
<dbReference type="EMBL" id="BEGY01000118">
    <property type="protein sequence ID" value="GAX84184.1"/>
    <property type="molecule type" value="Genomic_DNA"/>
</dbReference>
<evidence type="ECO:0000256" key="1">
    <source>
        <dbReference type="PROSITE-ProRule" id="PRU00723"/>
    </source>
</evidence>
<dbReference type="STRING" id="1157962.A0A250XM74"/>
<feature type="domain" description="C3H1-type" evidence="3">
    <location>
        <begin position="943"/>
        <end position="970"/>
    </location>
</feature>
<dbReference type="SMART" id="SM00356">
    <property type="entry name" value="ZnF_C3H1"/>
    <property type="match status" value="3"/>
</dbReference>
<feature type="region of interest" description="Disordered" evidence="2">
    <location>
        <begin position="83"/>
        <end position="148"/>
    </location>
</feature>
<dbReference type="PANTHER" id="PTHR46156:SF1">
    <property type="entry name" value="ZINC FINGER CCCH DOMAIN-CONTAINING PROTEIN 3"/>
    <property type="match status" value="1"/>
</dbReference>
<evidence type="ECO:0000313" key="4">
    <source>
        <dbReference type="EMBL" id="GAX84184.1"/>
    </source>
</evidence>
<feature type="compositionally biased region" description="Basic and acidic residues" evidence="2">
    <location>
        <begin position="975"/>
        <end position="996"/>
    </location>
</feature>